<sequence length="273" mass="31609">MAQDADRSIAKKYRPDILIFLVLIPLISAFNYYLTYSNIRWNSFLLLTFTIDTTQGYLAWLIVRRIIFRLDRRIPFGPKPVTRILIQLALTTFFGLGFIILTTELVSWIAKGKPAIPEFYTMDVFIIGVWFLVINGIYIGLYYYHSLQEMQAKKAMFQSDFRGVPVKTGSQNLLIAGSEIAAMKIDEEYVQLITLIGKKYLLDESLDYWEKELPEMDFFRLNRQTIVHRQIVKGFTKLEHGKLEAQLGADLTLELGISRAKAPAFRAWFMPNL</sequence>
<feature type="transmembrane region" description="Helical" evidence="1">
    <location>
        <begin position="17"/>
        <end position="35"/>
    </location>
</feature>
<dbReference type="RefSeq" id="WP_206568375.1">
    <property type="nucleotide sequence ID" value="NZ_JAFKCW010000001.1"/>
</dbReference>
<keyword evidence="4" id="KW-1185">Reference proteome</keyword>
<gene>
    <name evidence="3" type="ORF">J0A67_06120</name>
</gene>
<dbReference type="InterPro" id="IPR007492">
    <property type="entry name" value="LytTR_DNA-bd_dom"/>
</dbReference>
<dbReference type="SMART" id="SM00850">
    <property type="entry name" value="LytTR"/>
    <property type="match status" value="1"/>
</dbReference>
<comment type="caution">
    <text evidence="3">The sequence shown here is derived from an EMBL/GenBank/DDBJ whole genome shotgun (WGS) entry which is preliminary data.</text>
</comment>
<keyword evidence="1" id="KW-0472">Membrane</keyword>
<evidence type="ECO:0000256" key="1">
    <source>
        <dbReference type="SAM" id="Phobius"/>
    </source>
</evidence>
<feature type="transmembrane region" description="Helical" evidence="1">
    <location>
        <begin position="41"/>
        <end position="63"/>
    </location>
</feature>
<dbReference type="EMBL" id="JAFKCW010000001">
    <property type="protein sequence ID" value="MBN7800427.1"/>
    <property type="molecule type" value="Genomic_DNA"/>
</dbReference>
<feature type="domain" description="HTH LytTR-type" evidence="2">
    <location>
        <begin position="164"/>
        <end position="271"/>
    </location>
</feature>
<evidence type="ECO:0000313" key="3">
    <source>
        <dbReference type="EMBL" id="MBN7800427.1"/>
    </source>
</evidence>
<dbReference type="Gene3D" id="2.40.50.1020">
    <property type="entry name" value="LytTr DNA-binding domain"/>
    <property type="match status" value="1"/>
</dbReference>
<dbReference type="Pfam" id="PF04397">
    <property type="entry name" value="LytTR"/>
    <property type="match status" value="1"/>
</dbReference>
<dbReference type="PROSITE" id="PS50930">
    <property type="entry name" value="HTH_LYTTR"/>
    <property type="match status" value="1"/>
</dbReference>
<evidence type="ECO:0000313" key="4">
    <source>
        <dbReference type="Proteomes" id="UP000664698"/>
    </source>
</evidence>
<feature type="transmembrane region" description="Helical" evidence="1">
    <location>
        <begin position="84"/>
        <end position="110"/>
    </location>
</feature>
<dbReference type="PANTHER" id="PTHR37299:SF1">
    <property type="entry name" value="STAGE 0 SPORULATION PROTEIN A HOMOLOG"/>
    <property type="match status" value="1"/>
</dbReference>
<organism evidence="3 4">
    <name type="scientific">Algoriphagus aestuariicola</name>
    <dbReference type="NCBI Taxonomy" id="1852016"/>
    <lineage>
        <taxon>Bacteria</taxon>
        <taxon>Pseudomonadati</taxon>
        <taxon>Bacteroidota</taxon>
        <taxon>Cytophagia</taxon>
        <taxon>Cytophagales</taxon>
        <taxon>Cyclobacteriaceae</taxon>
        <taxon>Algoriphagus</taxon>
    </lineage>
</organism>
<dbReference type="Proteomes" id="UP000664698">
    <property type="component" value="Unassembled WGS sequence"/>
</dbReference>
<accession>A0ABS3BM95</accession>
<keyword evidence="1" id="KW-0812">Transmembrane</keyword>
<proteinExistence type="predicted"/>
<dbReference type="InterPro" id="IPR046947">
    <property type="entry name" value="LytR-like"/>
</dbReference>
<feature type="transmembrane region" description="Helical" evidence="1">
    <location>
        <begin position="122"/>
        <end position="144"/>
    </location>
</feature>
<evidence type="ECO:0000259" key="2">
    <source>
        <dbReference type="PROSITE" id="PS50930"/>
    </source>
</evidence>
<name>A0ABS3BM95_9BACT</name>
<reference evidence="3 4" key="1">
    <citation type="submission" date="2021-03" db="EMBL/GenBank/DDBJ databases">
        <title>novel species isolated from a fishpond in China.</title>
        <authorList>
            <person name="Lu H."/>
            <person name="Cai Z."/>
        </authorList>
    </citation>
    <scope>NUCLEOTIDE SEQUENCE [LARGE SCALE GENOMIC DNA]</scope>
    <source>
        <strain evidence="3 4">JCM 31546</strain>
    </source>
</reference>
<dbReference type="PANTHER" id="PTHR37299">
    <property type="entry name" value="TRANSCRIPTIONAL REGULATOR-RELATED"/>
    <property type="match status" value="1"/>
</dbReference>
<protein>
    <submittedName>
        <fullName evidence="3">LytTR family transcriptional regulator</fullName>
    </submittedName>
</protein>
<keyword evidence="1" id="KW-1133">Transmembrane helix</keyword>